<proteinExistence type="predicted"/>
<gene>
    <name evidence="2" type="ORF">SAMN04489812_3893</name>
</gene>
<dbReference type="Gene3D" id="1.10.10.10">
    <property type="entry name" value="Winged helix-like DNA-binding domain superfamily/Winged helix DNA-binding domain"/>
    <property type="match status" value="1"/>
</dbReference>
<dbReference type="InterPro" id="IPR039422">
    <property type="entry name" value="MarR/SlyA-like"/>
</dbReference>
<protein>
    <submittedName>
        <fullName evidence="2">DNA-binding transcriptional regulator, MarR family</fullName>
    </submittedName>
</protein>
<dbReference type="Pfam" id="PF12802">
    <property type="entry name" value="MarR_2"/>
    <property type="match status" value="1"/>
</dbReference>
<dbReference type="EMBL" id="LT629772">
    <property type="protein sequence ID" value="SDT03068.1"/>
    <property type="molecule type" value="Genomic_DNA"/>
</dbReference>
<dbReference type="STRING" id="630515.SAMN04489812_3893"/>
<dbReference type="SMART" id="SM00347">
    <property type="entry name" value="HTH_MARR"/>
    <property type="match status" value="1"/>
</dbReference>
<dbReference type="OrthoDB" id="9815567at2"/>
<keyword evidence="3" id="KW-1185">Reference proteome</keyword>
<dbReference type="InterPro" id="IPR036390">
    <property type="entry name" value="WH_DNA-bd_sf"/>
</dbReference>
<dbReference type="PANTHER" id="PTHR33164">
    <property type="entry name" value="TRANSCRIPTIONAL REGULATOR, MARR FAMILY"/>
    <property type="match status" value="1"/>
</dbReference>
<dbReference type="SUPFAM" id="SSF46785">
    <property type="entry name" value="Winged helix' DNA-binding domain"/>
    <property type="match status" value="1"/>
</dbReference>
<sequence>MTRQSPPAGPDRVPDDLDELLRNASHRMRHRWVQVLQPWELSPHHARALRAIVSSEPLRLSELAERLRVANRSVTDVVDALVDRGLAVREAVPGDRRATAVRATDAGRELLDDAEQARRTDLTDFFGRLTERERRQLAGLLRKLIDTE</sequence>
<dbReference type="InterPro" id="IPR000835">
    <property type="entry name" value="HTH_MarR-typ"/>
</dbReference>
<dbReference type="GO" id="GO:0003700">
    <property type="term" value="F:DNA-binding transcription factor activity"/>
    <property type="evidence" value="ECO:0007669"/>
    <property type="project" value="InterPro"/>
</dbReference>
<dbReference type="Proteomes" id="UP000199103">
    <property type="component" value="Chromosome I"/>
</dbReference>
<dbReference type="GO" id="GO:0003677">
    <property type="term" value="F:DNA binding"/>
    <property type="evidence" value="ECO:0007669"/>
    <property type="project" value="UniProtKB-KW"/>
</dbReference>
<dbReference type="PROSITE" id="PS50995">
    <property type="entry name" value="HTH_MARR_2"/>
    <property type="match status" value="1"/>
</dbReference>
<dbReference type="PANTHER" id="PTHR33164:SF43">
    <property type="entry name" value="HTH-TYPE TRANSCRIPTIONAL REPRESSOR YETL"/>
    <property type="match status" value="1"/>
</dbReference>
<organism evidence="2 3">
    <name type="scientific">Microlunatus soli</name>
    <dbReference type="NCBI Taxonomy" id="630515"/>
    <lineage>
        <taxon>Bacteria</taxon>
        <taxon>Bacillati</taxon>
        <taxon>Actinomycetota</taxon>
        <taxon>Actinomycetes</taxon>
        <taxon>Propionibacteriales</taxon>
        <taxon>Propionibacteriaceae</taxon>
        <taxon>Microlunatus</taxon>
    </lineage>
</organism>
<feature type="domain" description="HTH marR-type" evidence="1">
    <location>
        <begin position="14"/>
        <end position="146"/>
    </location>
</feature>
<dbReference type="AlphaFoldDB" id="A0A1H1X189"/>
<dbReference type="GO" id="GO:0006950">
    <property type="term" value="P:response to stress"/>
    <property type="evidence" value="ECO:0007669"/>
    <property type="project" value="TreeGrafter"/>
</dbReference>
<dbReference type="PRINTS" id="PR00598">
    <property type="entry name" value="HTHMARR"/>
</dbReference>
<reference evidence="2 3" key="1">
    <citation type="submission" date="2016-10" db="EMBL/GenBank/DDBJ databases">
        <authorList>
            <person name="de Groot N.N."/>
        </authorList>
    </citation>
    <scope>NUCLEOTIDE SEQUENCE [LARGE SCALE GENOMIC DNA]</scope>
    <source>
        <strain evidence="2 3">DSM 21800</strain>
    </source>
</reference>
<name>A0A1H1X189_9ACTN</name>
<evidence type="ECO:0000313" key="2">
    <source>
        <dbReference type="EMBL" id="SDT03068.1"/>
    </source>
</evidence>
<accession>A0A1H1X189</accession>
<evidence type="ECO:0000259" key="1">
    <source>
        <dbReference type="PROSITE" id="PS50995"/>
    </source>
</evidence>
<evidence type="ECO:0000313" key="3">
    <source>
        <dbReference type="Proteomes" id="UP000199103"/>
    </source>
</evidence>
<dbReference type="InterPro" id="IPR036388">
    <property type="entry name" value="WH-like_DNA-bd_sf"/>
</dbReference>
<keyword evidence="2" id="KW-0238">DNA-binding</keyword>
<dbReference type="RefSeq" id="WP_091527095.1">
    <property type="nucleotide sequence ID" value="NZ_LT629772.1"/>
</dbReference>